<dbReference type="InterPro" id="IPR001492">
    <property type="entry name" value="Flagellin"/>
</dbReference>
<dbReference type="InterPro" id="IPR001029">
    <property type="entry name" value="Flagellin_N"/>
</dbReference>
<organism evidence="6 8">
    <name type="scientific">Saliniramus fredricksonii</name>
    <dbReference type="NCBI Taxonomy" id="1653334"/>
    <lineage>
        <taxon>Bacteria</taxon>
        <taxon>Pseudomonadati</taxon>
        <taxon>Pseudomonadota</taxon>
        <taxon>Alphaproteobacteria</taxon>
        <taxon>Hyphomicrobiales</taxon>
        <taxon>Salinarimonadaceae</taxon>
        <taxon>Saliniramus</taxon>
    </lineage>
</organism>
<dbReference type="InterPro" id="IPR046358">
    <property type="entry name" value="Flagellin_C"/>
</dbReference>
<keyword evidence="9" id="KW-1185">Reference proteome</keyword>
<dbReference type="AlphaFoldDB" id="A0A0P7X7K8"/>
<dbReference type="EMBL" id="LJSX01000010">
    <property type="protein sequence ID" value="KPQ11105.1"/>
    <property type="molecule type" value="Genomic_DNA"/>
</dbReference>
<evidence type="ECO:0000313" key="6">
    <source>
        <dbReference type="EMBL" id="KPQ11105.1"/>
    </source>
</evidence>
<dbReference type="SUPFAM" id="SSF64518">
    <property type="entry name" value="Phase 1 flagellin"/>
    <property type="match status" value="1"/>
</dbReference>
<keyword evidence="3" id="KW-0964">Secreted</keyword>
<comment type="function">
    <text evidence="3">Flagellin is the subunit protein which polymerizes to form the filaments of bacterial flagella.</text>
</comment>
<name>A0A0P7X7K8_9HYPH</name>
<keyword evidence="7" id="KW-0966">Cell projection</keyword>
<dbReference type="Pfam" id="PF00669">
    <property type="entry name" value="Flagellin_N"/>
    <property type="match status" value="1"/>
</dbReference>
<dbReference type="Pfam" id="PF00700">
    <property type="entry name" value="Flagellin_C"/>
    <property type="match status" value="1"/>
</dbReference>
<proteinExistence type="inferred from homology"/>
<evidence type="ECO:0000313" key="9">
    <source>
        <dbReference type="Proteomes" id="UP000182800"/>
    </source>
</evidence>
<dbReference type="PANTHER" id="PTHR42792:SF1">
    <property type="entry name" value="FLAGELLAR HOOK-ASSOCIATED PROTEIN 3"/>
    <property type="match status" value="1"/>
</dbReference>
<dbReference type="GO" id="GO:0009288">
    <property type="term" value="C:bacterial-type flagellum"/>
    <property type="evidence" value="ECO:0007669"/>
    <property type="project" value="UniProtKB-SubCell"/>
</dbReference>
<dbReference type="GO" id="GO:0005576">
    <property type="term" value="C:extracellular region"/>
    <property type="evidence" value="ECO:0007669"/>
    <property type="project" value="UniProtKB-SubCell"/>
</dbReference>
<gene>
    <name evidence="7" type="ORF">GA0071312_0093</name>
    <name evidence="6" type="ORF">HLUCCO17_08175</name>
</gene>
<accession>A0A0P7X7K8</accession>
<dbReference type="RefSeq" id="WP_074443175.1">
    <property type="nucleotide sequence ID" value="NZ_FMBM01000001.1"/>
</dbReference>
<evidence type="ECO:0000259" key="4">
    <source>
        <dbReference type="Pfam" id="PF00669"/>
    </source>
</evidence>
<comment type="subcellular location">
    <subcellularLocation>
        <location evidence="3">Secreted</location>
    </subcellularLocation>
    <subcellularLocation>
        <location evidence="3">Bacterial flagellum</location>
    </subcellularLocation>
</comment>
<evidence type="ECO:0000256" key="3">
    <source>
        <dbReference type="RuleBase" id="RU362073"/>
    </source>
</evidence>
<evidence type="ECO:0000259" key="5">
    <source>
        <dbReference type="Pfam" id="PF00700"/>
    </source>
</evidence>
<evidence type="ECO:0000256" key="2">
    <source>
        <dbReference type="ARBA" id="ARBA00023143"/>
    </source>
</evidence>
<dbReference type="OrthoDB" id="7312911at2"/>
<dbReference type="PANTHER" id="PTHR42792">
    <property type="entry name" value="FLAGELLIN"/>
    <property type="match status" value="1"/>
</dbReference>
<dbReference type="GO" id="GO:0005198">
    <property type="term" value="F:structural molecule activity"/>
    <property type="evidence" value="ECO:0007669"/>
    <property type="project" value="UniProtKB-UniRule"/>
</dbReference>
<sequence length="458" mass="48250">MAMTPFAPGAVDSRRNADMFVQMRKQGADLERQLTTGRRADSYGELGIKRGQALDLRGRVSGLESWQQGINSADTRLKMMLKSIEGLDKIANDTKAISALPASRVIPGANPQEQMLAQANLQGAIDFLNAEFGGRSLFAGRAHDEKPVANYNAIMEGVTARIATRAAADDVAGTGHLAVSRTGATVEIADTDPAGFTIAGASSSGGSITPADGPPASFTVTQSPAVGERINLTLDLPDGTSREVSLIAETTAGPGQFVTGGSLAQVAENIETAMQDALESEASTALTAASALLASQEYFDDPDNWYNGSDPADPDQARSTATLRIDETQTVGIGAQANEDGFRELLSQLAALSATDFSDGSTPRLEAMMSRVRDNLTPQGGEQSIAQIGMELGVAASTMSEAAERHKATQVMVQNELGEIEDTNTEETVTKLMTLQTRLQASYQTTSLLSQLSLVNFL</sequence>
<evidence type="ECO:0000313" key="7">
    <source>
        <dbReference type="EMBL" id="SCC78117.1"/>
    </source>
</evidence>
<comment type="caution">
    <text evidence="6">The sequence shown here is derived from an EMBL/GenBank/DDBJ whole genome shotgun (WGS) entry which is preliminary data.</text>
</comment>
<dbReference type="STRING" id="1653334.GA0071312_0093"/>
<dbReference type="Proteomes" id="UP000050497">
    <property type="component" value="Unassembled WGS sequence"/>
</dbReference>
<feature type="domain" description="Flagellin N-terminal" evidence="4">
    <location>
        <begin position="25"/>
        <end position="141"/>
    </location>
</feature>
<reference evidence="7 9" key="2">
    <citation type="submission" date="2016-08" db="EMBL/GenBank/DDBJ databases">
        <authorList>
            <person name="Varghese N."/>
            <person name="Submissions Spin"/>
        </authorList>
    </citation>
    <scope>NUCLEOTIDE SEQUENCE [LARGE SCALE GENOMIC DNA]</scope>
    <source>
        <strain evidence="7 9">HL-109</strain>
    </source>
</reference>
<protein>
    <recommendedName>
        <fullName evidence="3">Flagellin</fullName>
    </recommendedName>
</protein>
<evidence type="ECO:0000256" key="1">
    <source>
        <dbReference type="ARBA" id="ARBA00005709"/>
    </source>
</evidence>
<comment type="similarity">
    <text evidence="1 3">Belongs to the bacterial flagellin family.</text>
</comment>
<keyword evidence="7" id="KW-0969">Cilium</keyword>
<dbReference type="Proteomes" id="UP000182800">
    <property type="component" value="Unassembled WGS sequence"/>
</dbReference>
<dbReference type="EMBL" id="FMBM01000001">
    <property type="protein sequence ID" value="SCC78117.1"/>
    <property type="molecule type" value="Genomic_DNA"/>
</dbReference>
<keyword evidence="7" id="KW-0282">Flagellum</keyword>
<evidence type="ECO:0000313" key="8">
    <source>
        <dbReference type="Proteomes" id="UP000050497"/>
    </source>
</evidence>
<reference evidence="6 8" key="1">
    <citation type="submission" date="2015-09" db="EMBL/GenBank/DDBJ databases">
        <title>Identification and resolution of microdiversity through metagenomic sequencing of parallel consortia.</title>
        <authorList>
            <person name="Nelson W.C."/>
            <person name="Romine M.F."/>
            <person name="Lindemann S.R."/>
        </authorList>
    </citation>
    <scope>NUCLEOTIDE SEQUENCE [LARGE SCALE GENOMIC DNA]</scope>
    <source>
        <strain evidence="6">HL-109</strain>
    </source>
</reference>
<feature type="domain" description="Flagellin C-terminal" evidence="5">
    <location>
        <begin position="385"/>
        <end position="458"/>
    </location>
</feature>
<keyword evidence="2 3" id="KW-0975">Bacterial flagellum</keyword>